<dbReference type="NCBIfam" id="NF002086">
    <property type="entry name" value="PRK00915.1-3"/>
    <property type="match status" value="1"/>
</dbReference>
<dbReference type="PROSITE" id="PS50991">
    <property type="entry name" value="PYR_CT"/>
    <property type="match status" value="1"/>
</dbReference>
<dbReference type="Gene3D" id="3.20.20.70">
    <property type="entry name" value="Aldolase class I"/>
    <property type="match status" value="1"/>
</dbReference>
<feature type="binding site" evidence="15">
    <location>
        <position position="238"/>
    </location>
    <ligand>
        <name>Mn(2+)</name>
        <dbReference type="ChEBI" id="CHEBI:29035"/>
    </ligand>
</feature>
<comment type="cofactor">
    <cofactor evidence="15">
        <name>Mn(2+)</name>
        <dbReference type="ChEBI" id="CHEBI:29035"/>
    </cofactor>
</comment>
<dbReference type="InterPro" id="IPR050073">
    <property type="entry name" value="2-IPM_HCS-like"/>
</dbReference>
<dbReference type="Gene3D" id="1.10.238.260">
    <property type="match status" value="1"/>
</dbReference>
<evidence type="ECO:0000256" key="7">
    <source>
        <dbReference type="ARBA" id="ARBA00022490"/>
    </source>
</evidence>
<comment type="function">
    <text evidence="14 15">Catalyzes the condensation of the acetyl group of acetyl-CoA with 3-methyl-2-oxobutanoate (2-ketoisovalerate) to form 3-carboxy-3-hydroxy-4-methylpentanoate (2-isopropylmalate).</text>
</comment>
<evidence type="ECO:0000313" key="18">
    <source>
        <dbReference type="Proteomes" id="UP000229378"/>
    </source>
</evidence>
<evidence type="ECO:0000256" key="2">
    <source>
        <dbReference type="ARBA" id="ARBA00004689"/>
    </source>
</evidence>
<keyword evidence="10 15" id="KW-0479">Metal-binding</keyword>
<dbReference type="Pfam" id="PF22617">
    <property type="entry name" value="HCS_D2"/>
    <property type="match status" value="1"/>
</dbReference>
<keyword evidence="12 15" id="KW-0100">Branched-chain amino acid biosynthesis</keyword>
<keyword evidence="8 15" id="KW-0028">Amino-acid biosynthesis</keyword>
<sequence>MSQQVIIFDTTLRDGEQALQASLSVKEKLQIALALERMGVDIMEVGFPVSSPGDFESVRTIAQQVKNSRVCALARCVDKDIDVAAEALRIAEAFRIHVFLATSTLHIESKLKRSFDDVLAMAVHSVKRARNYTDDVEFSCEDAGRTPIDNLCRIVEAAITAGATTINIPDTVGYTTPYQFGGIITDLYERVPNIDKAIISVHCHDDLGMSVANSITAVQAGARQVEGTINGLGERAGNCSLEEVIMAIKVRHQMLGVHTNINHQEIYRTSQLVSKICNMPIPGNKAIVGSNAFAHSSGIHQDGVLKNRENYEIMTPESIGLKEVQLNLTSRSGRAAVKHRMEEMGYQDKDYNLDSLYDAFLKLADKKGQVFDYDLEALAFINKQQEEPEYYRLDYFSVQSGSSVMATASVKLVCGEEIKSEAATGNGPVDAVYQAINRITDYPIELVKYQLSAKGQGKDALGQVDIVVDHQGRRFHGVGLATDIVESSAKALVHVLNNIWRAHQVEIEKQRLQQNNQEMV</sequence>
<comment type="similarity">
    <text evidence="3 15">Belongs to the alpha-IPM synthase/homocitrate synthase family. LeuA type 1 subfamily.</text>
</comment>
<dbReference type="InterPro" id="IPR013709">
    <property type="entry name" value="2-isopropylmalate_synth_dimer"/>
</dbReference>
<accession>A0A2G4U996</accession>
<dbReference type="GO" id="GO:0030145">
    <property type="term" value="F:manganese ion binding"/>
    <property type="evidence" value="ECO:0007669"/>
    <property type="project" value="UniProtKB-UniRule"/>
</dbReference>
<dbReference type="InterPro" id="IPR054691">
    <property type="entry name" value="LeuA/HCS_post-cat"/>
</dbReference>
<dbReference type="SUPFAM" id="SSF51569">
    <property type="entry name" value="Aldolase"/>
    <property type="match status" value="1"/>
</dbReference>
<dbReference type="SUPFAM" id="SSF110921">
    <property type="entry name" value="2-isopropylmalate synthase LeuA, allosteric (dimerisation) domain"/>
    <property type="match status" value="1"/>
</dbReference>
<dbReference type="HAMAP" id="MF_01025">
    <property type="entry name" value="LeuA_type1"/>
    <property type="match status" value="1"/>
</dbReference>
<dbReference type="GO" id="GO:0003985">
    <property type="term" value="F:acetyl-CoA C-acetyltransferase activity"/>
    <property type="evidence" value="ECO:0007669"/>
    <property type="project" value="UniProtKB-UniRule"/>
</dbReference>
<feature type="domain" description="Pyruvate carboxyltransferase" evidence="16">
    <location>
        <begin position="5"/>
        <end position="267"/>
    </location>
</feature>
<evidence type="ECO:0000256" key="10">
    <source>
        <dbReference type="ARBA" id="ARBA00022723"/>
    </source>
</evidence>
<dbReference type="InterPro" id="IPR000891">
    <property type="entry name" value="PYR_CT"/>
</dbReference>
<evidence type="ECO:0000256" key="12">
    <source>
        <dbReference type="ARBA" id="ARBA00023304"/>
    </source>
</evidence>
<evidence type="ECO:0000256" key="14">
    <source>
        <dbReference type="ARBA" id="ARBA00037629"/>
    </source>
</evidence>
<comment type="caution">
    <text evidence="17">The sequence shown here is derived from an EMBL/GenBank/DDBJ whole genome shotgun (WGS) entry which is preliminary data.</text>
</comment>
<evidence type="ECO:0000256" key="15">
    <source>
        <dbReference type="HAMAP-Rule" id="MF_01025"/>
    </source>
</evidence>
<keyword evidence="9 15" id="KW-0808">Transferase</keyword>
<dbReference type="Gene3D" id="3.30.160.270">
    <property type="match status" value="1"/>
</dbReference>
<dbReference type="GO" id="GO:0003852">
    <property type="term" value="F:2-isopropylmalate synthase activity"/>
    <property type="evidence" value="ECO:0007669"/>
    <property type="project" value="UniProtKB-UniRule"/>
</dbReference>
<dbReference type="Proteomes" id="UP000229378">
    <property type="component" value="Unassembled WGS sequence"/>
</dbReference>
<evidence type="ECO:0000313" key="17">
    <source>
        <dbReference type="EMBL" id="PHZ29276.1"/>
    </source>
</evidence>
<dbReference type="GO" id="GO:0005829">
    <property type="term" value="C:cytosol"/>
    <property type="evidence" value="ECO:0007669"/>
    <property type="project" value="TreeGrafter"/>
</dbReference>
<organism evidence="17 18">
    <name type="scientific">Yersinia bercovieri</name>
    <dbReference type="NCBI Taxonomy" id="634"/>
    <lineage>
        <taxon>Bacteria</taxon>
        <taxon>Pseudomonadati</taxon>
        <taxon>Pseudomonadota</taxon>
        <taxon>Gammaproteobacteria</taxon>
        <taxon>Enterobacterales</taxon>
        <taxon>Yersiniaceae</taxon>
        <taxon>Yersinia</taxon>
    </lineage>
</organism>
<evidence type="ECO:0000256" key="3">
    <source>
        <dbReference type="ARBA" id="ARBA00009396"/>
    </source>
</evidence>
<dbReference type="InterPro" id="IPR013785">
    <property type="entry name" value="Aldolase_TIM"/>
</dbReference>
<comment type="subunit">
    <text evidence="15">Homodimer.</text>
</comment>
<keyword evidence="7 15" id="KW-0963">Cytoplasm</keyword>
<dbReference type="PROSITE" id="PS00815">
    <property type="entry name" value="AIPM_HOMOCIT_SYNTH_1"/>
    <property type="match status" value="1"/>
</dbReference>
<dbReference type="FunFam" id="3.20.20.70:FF:000010">
    <property type="entry name" value="2-isopropylmalate synthase"/>
    <property type="match status" value="1"/>
</dbReference>
<reference evidence="17 18" key="1">
    <citation type="submission" date="2017-10" db="EMBL/GenBank/DDBJ databases">
        <authorList>
            <person name="Banno H."/>
            <person name="Chua N.-H."/>
        </authorList>
    </citation>
    <scope>NUCLEOTIDE SEQUENCE [LARGE SCALE GENOMIC DNA]</scope>
    <source>
        <strain evidence="17 18">SCPM-O-B-7607</strain>
    </source>
</reference>
<feature type="binding site" evidence="15">
    <location>
        <position position="14"/>
    </location>
    <ligand>
        <name>Mn(2+)</name>
        <dbReference type="ChEBI" id="CHEBI:29035"/>
    </ligand>
</feature>
<name>A0A2G4U996_YERBE</name>
<dbReference type="PANTHER" id="PTHR10277">
    <property type="entry name" value="HOMOCITRATE SYNTHASE-RELATED"/>
    <property type="match status" value="1"/>
</dbReference>
<evidence type="ECO:0000256" key="4">
    <source>
        <dbReference type="ARBA" id="ARBA00012973"/>
    </source>
</evidence>
<dbReference type="InterPro" id="IPR002034">
    <property type="entry name" value="AIPM/Hcit_synth_CS"/>
</dbReference>
<keyword evidence="6 15" id="KW-0432">Leucine biosynthesis</keyword>
<dbReference type="Pfam" id="PF00682">
    <property type="entry name" value="HMGL-like"/>
    <property type="match status" value="1"/>
</dbReference>
<dbReference type="NCBIfam" id="NF002084">
    <property type="entry name" value="PRK00915.1-1"/>
    <property type="match status" value="1"/>
</dbReference>
<dbReference type="NCBIfam" id="TIGR00973">
    <property type="entry name" value="leuA_bact"/>
    <property type="match status" value="1"/>
</dbReference>
<dbReference type="EC" id="2.3.3.13" evidence="4 15"/>
<dbReference type="Pfam" id="PF08502">
    <property type="entry name" value="LeuA_dimer"/>
    <property type="match status" value="1"/>
</dbReference>
<dbReference type="EMBL" id="PEHN01000001">
    <property type="protein sequence ID" value="PHZ29276.1"/>
    <property type="molecule type" value="Genomic_DNA"/>
</dbReference>
<comment type="pathway">
    <text evidence="2 15">Amino-acid biosynthesis; L-leucine biosynthesis; L-leucine from 3-methyl-2-oxobutanoate: step 1/4.</text>
</comment>
<keyword evidence="11 15" id="KW-0464">Manganese</keyword>
<dbReference type="FunFam" id="3.30.160.270:FF:000001">
    <property type="entry name" value="2-isopropylmalate synthase"/>
    <property type="match status" value="1"/>
</dbReference>
<evidence type="ECO:0000256" key="13">
    <source>
        <dbReference type="ARBA" id="ARBA00029993"/>
    </source>
</evidence>
<feature type="binding site" evidence="15">
    <location>
        <position position="204"/>
    </location>
    <ligand>
        <name>Mn(2+)</name>
        <dbReference type="ChEBI" id="CHEBI:29035"/>
    </ligand>
</feature>
<protein>
    <recommendedName>
        <fullName evidence="5 15">2-isopropylmalate synthase</fullName>
        <ecNumber evidence="4 15">2.3.3.13</ecNumber>
    </recommendedName>
    <alternativeName>
        <fullName evidence="13 15">Alpha-IPM synthase</fullName>
    </alternativeName>
    <alternativeName>
        <fullName evidence="15">Alpha-isopropylmalate synthase</fullName>
    </alternativeName>
</protein>
<dbReference type="RefSeq" id="WP_005275266.1">
    <property type="nucleotide sequence ID" value="NZ_CABHQB010000120.1"/>
</dbReference>
<gene>
    <name evidence="15" type="primary">leuA</name>
    <name evidence="17" type="ORF">CS533_00610</name>
</gene>
<comment type="catalytic activity">
    <reaction evidence="1 15">
        <text>3-methyl-2-oxobutanoate + acetyl-CoA + H2O = (2S)-2-isopropylmalate + CoA + H(+)</text>
        <dbReference type="Rhea" id="RHEA:21524"/>
        <dbReference type="ChEBI" id="CHEBI:1178"/>
        <dbReference type="ChEBI" id="CHEBI:11851"/>
        <dbReference type="ChEBI" id="CHEBI:15377"/>
        <dbReference type="ChEBI" id="CHEBI:15378"/>
        <dbReference type="ChEBI" id="CHEBI:57287"/>
        <dbReference type="ChEBI" id="CHEBI:57288"/>
        <dbReference type="EC" id="2.3.3.13"/>
    </reaction>
</comment>
<dbReference type="PROSITE" id="PS00816">
    <property type="entry name" value="AIPM_HOMOCIT_SYNTH_2"/>
    <property type="match status" value="1"/>
</dbReference>
<dbReference type="FunFam" id="1.10.238.260:FF:000001">
    <property type="entry name" value="2-isopropylmalate synthase"/>
    <property type="match status" value="1"/>
</dbReference>
<dbReference type="SMART" id="SM00917">
    <property type="entry name" value="LeuA_dimer"/>
    <property type="match status" value="1"/>
</dbReference>
<evidence type="ECO:0000256" key="5">
    <source>
        <dbReference type="ARBA" id="ARBA00018198"/>
    </source>
</evidence>
<evidence type="ECO:0000256" key="6">
    <source>
        <dbReference type="ARBA" id="ARBA00022430"/>
    </source>
</evidence>
<evidence type="ECO:0000256" key="8">
    <source>
        <dbReference type="ARBA" id="ARBA00022605"/>
    </source>
</evidence>
<evidence type="ECO:0000256" key="1">
    <source>
        <dbReference type="ARBA" id="ARBA00000064"/>
    </source>
</evidence>
<dbReference type="UniPathway" id="UPA00048">
    <property type="reaction ID" value="UER00070"/>
</dbReference>
<dbReference type="AlphaFoldDB" id="A0A2G4U996"/>
<evidence type="ECO:0000256" key="11">
    <source>
        <dbReference type="ARBA" id="ARBA00023211"/>
    </source>
</evidence>
<feature type="region of interest" description="Regulatory domain" evidence="15">
    <location>
        <begin position="392"/>
        <end position="520"/>
    </location>
</feature>
<evidence type="ECO:0000256" key="9">
    <source>
        <dbReference type="ARBA" id="ARBA00022679"/>
    </source>
</evidence>
<dbReference type="InterPro" id="IPR036230">
    <property type="entry name" value="LeuA_allosteric_dom_sf"/>
</dbReference>
<dbReference type="PANTHER" id="PTHR10277:SF9">
    <property type="entry name" value="2-ISOPROPYLMALATE SYNTHASE 1, CHLOROPLASTIC-RELATED"/>
    <property type="match status" value="1"/>
</dbReference>
<proteinExistence type="inferred from homology"/>
<feature type="binding site" evidence="15">
    <location>
        <position position="202"/>
    </location>
    <ligand>
        <name>Mn(2+)</name>
        <dbReference type="ChEBI" id="CHEBI:29035"/>
    </ligand>
</feature>
<dbReference type="InterPro" id="IPR005671">
    <property type="entry name" value="LeuA_bact_synth"/>
</dbReference>
<dbReference type="GO" id="GO:0009098">
    <property type="term" value="P:L-leucine biosynthetic process"/>
    <property type="evidence" value="ECO:0007669"/>
    <property type="project" value="UniProtKB-UniRule"/>
</dbReference>
<dbReference type="CDD" id="cd07940">
    <property type="entry name" value="DRE_TIM_IPMS"/>
    <property type="match status" value="1"/>
</dbReference>
<evidence type="ECO:0000259" key="16">
    <source>
        <dbReference type="PROSITE" id="PS50991"/>
    </source>
</evidence>